<dbReference type="AlphaFoldDB" id="A0A087TX64"/>
<accession>A0A087TX64</accession>
<gene>
    <name evidence="1" type="ORF">X975_13657</name>
</gene>
<sequence length="82" mass="9763">MSKLMHKSELNEGNVSFYLVLFERWARCIELEEQNWLSQLLGLLPYEITHLIAREPEEKANDYKHVKQLLLRKFELALNSFG</sequence>
<organism evidence="1 2">
    <name type="scientific">Stegodyphus mimosarum</name>
    <name type="common">African social velvet spider</name>
    <dbReference type="NCBI Taxonomy" id="407821"/>
    <lineage>
        <taxon>Eukaryota</taxon>
        <taxon>Metazoa</taxon>
        <taxon>Ecdysozoa</taxon>
        <taxon>Arthropoda</taxon>
        <taxon>Chelicerata</taxon>
        <taxon>Arachnida</taxon>
        <taxon>Araneae</taxon>
        <taxon>Araneomorphae</taxon>
        <taxon>Entelegynae</taxon>
        <taxon>Eresoidea</taxon>
        <taxon>Eresidae</taxon>
        <taxon>Stegodyphus</taxon>
    </lineage>
</organism>
<name>A0A087TX64_STEMI</name>
<dbReference type="EMBL" id="KK117156">
    <property type="protein sequence ID" value="KFM69703.1"/>
    <property type="molecule type" value="Genomic_DNA"/>
</dbReference>
<protein>
    <submittedName>
        <fullName evidence="1">Uncharacterized protein</fullName>
    </submittedName>
</protein>
<keyword evidence="2" id="KW-1185">Reference proteome</keyword>
<feature type="non-terminal residue" evidence="1">
    <location>
        <position position="82"/>
    </location>
</feature>
<evidence type="ECO:0000313" key="1">
    <source>
        <dbReference type="EMBL" id="KFM69703.1"/>
    </source>
</evidence>
<reference evidence="1 2" key="1">
    <citation type="submission" date="2013-11" db="EMBL/GenBank/DDBJ databases">
        <title>Genome sequencing of Stegodyphus mimosarum.</title>
        <authorList>
            <person name="Bechsgaard J."/>
        </authorList>
    </citation>
    <scope>NUCLEOTIDE SEQUENCE [LARGE SCALE GENOMIC DNA]</scope>
</reference>
<proteinExistence type="predicted"/>
<evidence type="ECO:0000313" key="2">
    <source>
        <dbReference type="Proteomes" id="UP000054359"/>
    </source>
</evidence>
<dbReference type="Proteomes" id="UP000054359">
    <property type="component" value="Unassembled WGS sequence"/>
</dbReference>
<dbReference type="OrthoDB" id="6432602at2759"/>